<sequence>MALQGRILVIIPVFAVTTGFRLSLWRRKRTVEVWTLRTTPPQNQSNKKKEEEVEKTKGLLNIALPKCRMFFSSALLSSNLELFSPPLIFDRLKEGEKRK</sequence>
<evidence type="ECO:0000256" key="1">
    <source>
        <dbReference type="SAM" id="Phobius"/>
    </source>
</evidence>
<accession>U5D4H4</accession>
<keyword evidence="3" id="KW-1185">Reference proteome</keyword>
<dbReference type="Proteomes" id="UP000017836">
    <property type="component" value="Unassembled WGS sequence"/>
</dbReference>
<proteinExistence type="predicted"/>
<dbReference type="EMBL" id="KI392350">
    <property type="protein sequence ID" value="ERN17349.1"/>
    <property type="molecule type" value="Genomic_DNA"/>
</dbReference>
<dbReference type="HOGENOM" id="CLU_2323548_0_0_1"/>
<dbReference type="Gramene" id="ERN17349">
    <property type="protein sequence ID" value="ERN17349"/>
    <property type="gene ID" value="AMTR_s00037p00138930"/>
</dbReference>
<reference evidence="3" key="1">
    <citation type="journal article" date="2013" name="Science">
        <title>The Amborella genome and the evolution of flowering plants.</title>
        <authorList>
            <consortium name="Amborella Genome Project"/>
        </authorList>
    </citation>
    <scope>NUCLEOTIDE SEQUENCE [LARGE SCALE GENOMIC DNA]</scope>
</reference>
<keyword evidence="1" id="KW-0472">Membrane</keyword>
<organism evidence="2 3">
    <name type="scientific">Amborella trichopoda</name>
    <dbReference type="NCBI Taxonomy" id="13333"/>
    <lineage>
        <taxon>Eukaryota</taxon>
        <taxon>Viridiplantae</taxon>
        <taxon>Streptophyta</taxon>
        <taxon>Embryophyta</taxon>
        <taxon>Tracheophyta</taxon>
        <taxon>Spermatophyta</taxon>
        <taxon>Magnoliopsida</taxon>
        <taxon>Amborellales</taxon>
        <taxon>Amborellaceae</taxon>
        <taxon>Amborella</taxon>
    </lineage>
</organism>
<evidence type="ECO:0000313" key="2">
    <source>
        <dbReference type="EMBL" id="ERN17349.1"/>
    </source>
</evidence>
<keyword evidence="1" id="KW-1133">Transmembrane helix</keyword>
<feature type="transmembrane region" description="Helical" evidence="1">
    <location>
        <begin position="6"/>
        <end position="24"/>
    </location>
</feature>
<dbReference type="AlphaFoldDB" id="U5D4H4"/>
<gene>
    <name evidence="2" type="ORF">AMTR_s00037p00138930</name>
</gene>
<keyword evidence="1" id="KW-0812">Transmembrane</keyword>
<protein>
    <recommendedName>
        <fullName evidence="4">Transmembrane protein</fullName>
    </recommendedName>
</protein>
<evidence type="ECO:0000313" key="3">
    <source>
        <dbReference type="Proteomes" id="UP000017836"/>
    </source>
</evidence>
<name>U5D4H4_AMBTC</name>
<evidence type="ECO:0008006" key="4">
    <source>
        <dbReference type="Google" id="ProtNLM"/>
    </source>
</evidence>